<dbReference type="AlphaFoldDB" id="A0AAD6MZV1"/>
<feature type="compositionally biased region" description="Polar residues" evidence="1">
    <location>
        <begin position="203"/>
        <end position="218"/>
    </location>
</feature>
<feature type="domain" description="BZIP" evidence="2">
    <location>
        <begin position="318"/>
        <end position="332"/>
    </location>
</feature>
<evidence type="ECO:0000313" key="3">
    <source>
        <dbReference type="EMBL" id="KAJ5734470.1"/>
    </source>
</evidence>
<gene>
    <name evidence="3" type="ORF">N7493_003256</name>
</gene>
<dbReference type="PROSITE" id="PS00036">
    <property type="entry name" value="BZIP_BASIC"/>
    <property type="match status" value="1"/>
</dbReference>
<proteinExistence type="predicted"/>
<comment type="caution">
    <text evidence="3">The sequence shown here is derived from an EMBL/GenBank/DDBJ whole genome shotgun (WGS) entry which is preliminary data.</text>
</comment>
<sequence length="490" mass="51793">MSESLRTASLSDDAIQDRSVIDNEHGSVGTRHPTRRPPLRARPQSWHPYGPVEPPLEASSRSIGVHSILNPPSQFTMESTVTSNLDRHSVSGAASRPRKGSSPLIRPMHSIMQHPLSPRSTARPPINPGSPSARFVGGGRSGQSSVAQSPLVPHEPPLGLRQTPASSPLPMDATLRPLASLPVSQAPGVASLHSTPGIHSRRTSTGPPSQLTNPHSQETSPTTPHSTYSHFGRVSPPGTNASVPPNIAPYSAASTPYMPMETLPRSGSVTSVPRSTAEETTAGMTTQGPGTPGSTSSLGALIPCVLDLKSGSTSQAEKRKANSDASRRFRNRKRNELQLEQRLTAQHDEIRRQGEEIRSLVQQRDHYRSERDFFRDHFGRSASLSQLPPRPSSPRSVSSATPSILPAPSSELPPATTWSSGDAMRAVAGTHAQPASAPATRPQGSWAGSPASYPAVAHASAPTIGRDAAPSGPPVSGGSLPPFQGSWSRQ</sequence>
<dbReference type="EMBL" id="JAQJAN010000003">
    <property type="protein sequence ID" value="KAJ5734470.1"/>
    <property type="molecule type" value="Genomic_DNA"/>
</dbReference>
<protein>
    <recommendedName>
        <fullName evidence="2">BZIP domain-containing protein</fullName>
    </recommendedName>
</protein>
<dbReference type="InterPro" id="IPR004827">
    <property type="entry name" value="bZIP"/>
</dbReference>
<feature type="region of interest" description="Disordered" evidence="1">
    <location>
        <begin position="187"/>
        <end position="347"/>
    </location>
</feature>
<reference evidence="3" key="1">
    <citation type="journal article" date="2023" name="IMA Fungus">
        <title>Comparative genomic study of the Penicillium genus elucidates a diverse pangenome and 15 lateral gene transfer events.</title>
        <authorList>
            <person name="Petersen C."/>
            <person name="Sorensen T."/>
            <person name="Nielsen M.R."/>
            <person name="Sondergaard T.E."/>
            <person name="Sorensen J.L."/>
            <person name="Fitzpatrick D.A."/>
            <person name="Frisvad J.C."/>
            <person name="Nielsen K.L."/>
        </authorList>
    </citation>
    <scope>NUCLEOTIDE SEQUENCE</scope>
    <source>
        <strain evidence="3">IBT 17514</strain>
    </source>
</reference>
<dbReference type="Proteomes" id="UP001215712">
    <property type="component" value="Unassembled WGS sequence"/>
</dbReference>
<feature type="region of interest" description="Disordered" evidence="1">
    <location>
        <begin position="1"/>
        <end position="173"/>
    </location>
</feature>
<feature type="compositionally biased region" description="Polar residues" evidence="1">
    <location>
        <begin position="265"/>
        <end position="274"/>
    </location>
</feature>
<name>A0AAD6MZV1_9EURO</name>
<evidence type="ECO:0000313" key="4">
    <source>
        <dbReference type="Proteomes" id="UP001215712"/>
    </source>
</evidence>
<feature type="compositionally biased region" description="Polar residues" evidence="1">
    <location>
        <begin position="1"/>
        <end position="10"/>
    </location>
</feature>
<organism evidence="3 4">
    <name type="scientific">Penicillium malachiteum</name>
    <dbReference type="NCBI Taxonomy" id="1324776"/>
    <lineage>
        <taxon>Eukaryota</taxon>
        <taxon>Fungi</taxon>
        <taxon>Dikarya</taxon>
        <taxon>Ascomycota</taxon>
        <taxon>Pezizomycotina</taxon>
        <taxon>Eurotiomycetes</taxon>
        <taxon>Eurotiomycetidae</taxon>
        <taxon>Eurotiales</taxon>
        <taxon>Aspergillaceae</taxon>
        <taxon>Penicillium</taxon>
    </lineage>
</organism>
<feature type="compositionally biased region" description="Low complexity" evidence="1">
    <location>
        <begin position="381"/>
        <end position="403"/>
    </location>
</feature>
<dbReference type="CDD" id="cd14688">
    <property type="entry name" value="bZIP_YAP"/>
    <property type="match status" value="1"/>
</dbReference>
<feature type="compositionally biased region" description="Polar residues" evidence="1">
    <location>
        <begin position="70"/>
        <end position="84"/>
    </location>
</feature>
<evidence type="ECO:0000256" key="1">
    <source>
        <dbReference type="SAM" id="MobiDB-lite"/>
    </source>
</evidence>
<feature type="compositionally biased region" description="Basic and acidic residues" evidence="1">
    <location>
        <begin position="15"/>
        <end position="25"/>
    </location>
</feature>
<reference evidence="3" key="2">
    <citation type="submission" date="2023-01" db="EMBL/GenBank/DDBJ databases">
        <authorList>
            <person name="Petersen C."/>
        </authorList>
    </citation>
    <scope>NUCLEOTIDE SEQUENCE</scope>
    <source>
        <strain evidence="3">IBT 17514</strain>
    </source>
</reference>
<feature type="compositionally biased region" description="Basic and acidic residues" evidence="1">
    <location>
        <begin position="316"/>
        <end position="327"/>
    </location>
</feature>
<feature type="compositionally biased region" description="Low complexity" evidence="1">
    <location>
        <begin position="219"/>
        <end position="230"/>
    </location>
</feature>
<evidence type="ECO:0000259" key="2">
    <source>
        <dbReference type="PROSITE" id="PS00036"/>
    </source>
</evidence>
<feature type="compositionally biased region" description="Basic and acidic residues" evidence="1">
    <location>
        <begin position="334"/>
        <end position="347"/>
    </location>
</feature>
<dbReference type="GO" id="GO:0003700">
    <property type="term" value="F:DNA-binding transcription factor activity"/>
    <property type="evidence" value="ECO:0007669"/>
    <property type="project" value="InterPro"/>
</dbReference>
<feature type="compositionally biased region" description="Low complexity" evidence="1">
    <location>
        <begin position="280"/>
        <end position="301"/>
    </location>
</feature>
<feature type="region of interest" description="Disordered" evidence="1">
    <location>
        <begin position="379"/>
        <end position="490"/>
    </location>
</feature>
<keyword evidence="4" id="KW-1185">Reference proteome</keyword>
<accession>A0AAD6MZV1</accession>